<dbReference type="OrthoDB" id="2758521at2759"/>
<dbReference type="Proteomes" id="UP000807342">
    <property type="component" value="Unassembled WGS sequence"/>
</dbReference>
<dbReference type="Gene3D" id="2.60.120.260">
    <property type="entry name" value="Galactose-binding domain-like"/>
    <property type="match status" value="1"/>
</dbReference>
<keyword evidence="2" id="KW-1133">Transmembrane helix</keyword>
<gene>
    <name evidence="3" type="ORF">P691DRAFT_756703</name>
</gene>
<dbReference type="EMBL" id="MU151075">
    <property type="protein sequence ID" value="KAF9452099.1"/>
    <property type="molecule type" value="Genomic_DNA"/>
</dbReference>
<feature type="region of interest" description="Disordered" evidence="1">
    <location>
        <begin position="353"/>
        <end position="411"/>
    </location>
</feature>
<proteinExistence type="predicted"/>
<feature type="transmembrane region" description="Helical" evidence="2">
    <location>
        <begin position="206"/>
        <end position="228"/>
    </location>
</feature>
<feature type="region of interest" description="Disordered" evidence="1">
    <location>
        <begin position="176"/>
        <end position="201"/>
    </location>
</feature>
<feature type="compositionally biased region" description="Polar residues" evidence="1">
    <location>
        <begin position="456"/>
        <end position="465"/>
    </location>
</feature>
<name>A0A9P5XKJ9_9AGAR</name>
<dbReference type="CDD" id="cd12087">
    <property type="entry name" value="TM_EGFR-like"/>
    <property type="match status" value="1"/>
</dbReference>
<accession>A0A9P5XKJ9</accession>
<feature type="compositionally biased region" description="Polar residues" evidence="1">
    <location>
        <begin position="176"/>
        <end position="187"/>
    </location>
</feature>
<evidence type="ECO:0000313" key="3">
    <source>
        <dbReference type="EMBL" id="KAF9452099.1"/>
    </source>
</evidence>
<organism evidence="3 4">
    <name type="scientific">Macrolepiota fuliginosa MF-IS2</name>
    <dbReference type="NCBI Taxonomy" id="1400762"/>
    <lineage>
        <taxon>Eukaryota</taxon>
        <taxon>Fungi</taxon>
        <taxon>Dikarya</taxon>
        <taxon>Basidiomycota</taxon>
        <taxon>Agaricomycotina</taxon>
        <taxon>Agaricomycetes</taxon>
        <taxon>Agaricomycetidae</taxon>
        <taxon>Agaricales</taxon>
        <taxon>Agaricineae</taxon>
        <taxon>Agaricaceae</taxon>
        <taxon>Macrolepiota</taxon>
    </lineage>
</organism>
<keyword evidence="4" id="KW-1185">Reference proteome</keyword>
<reference evidence="3" key="1">
    <citation type="submission" date="2020-11" db="EMBL/GenBank/DDBJ databases">
        <authorList>
            <consortium name="DOE Joint Genome Institute"/>
            <person name="Ahrendt S."/>
            <person name="Riley R."/>
            <person name="Andreopoulos W."/>
            <person name="Labutti K."/>
            <person name="Pangilinan J."/>
            <person name="Ruiz-Duenas F.J."/>
            <person name="Barrasa J.M."/>
            <person name="Sanchez-Garcia M."/>
            <person name="Camarero S."/>
            <person name="Miyauchi S."/>
            <person name="Serrano A."/>
            <person name="Linde D."/>
            <person name="Babiker R."/>
            <person name="Drula E."/>
            <person name="Ayuso-Fernandez I."/>
            <person name="Pacheco R."/>
            <person name="Padilla G."/>
            <person name="Ferreira P."/>
            <person name="Barriuso J."/>
            <person name="Kellner H."/>
            <person name="Castanera R."/>
            <person name="Alfaro M."/>
            <person name="Ramirez L."/>
            <person name="Pisabarro A.G."/>
            <person name="Kuo A."/>
            <person name="Tritt A."/>
            <person name="Lipzen A."/>
            <person name="He G."/>
            <person name="Yan M."/>
            <person name="Ng V."/>
            <person name="Cullen D."/>
            <person name="Martin F."/>
            <person name="Rosso M.-N."/>
            <person name="Henrissat B."/>
            <person name="Hibbett D."/>
            <person name="Martinez A.T."/>
            <person name="Grigoriev I.V."/>
        </authorList>
    </citation>
    <scope>NUCLEOTIDE SEQUENCE</scope>
    <source>
        <strain evidence="3">MF-IS2</strain>
    </source>
</reference>
<dbReference type="AlphaFoldDB" id="A0A9P5XKJ9"/>
<evidence type="ECO:0000256" key="2">
    <source>
        <dbReference type="SAM" id="Phobius"/>
    </source>
</evidence>
<sequence length="465" mass="50770">MATLPATTTAACAAGNFTIDDASGVDPCHTPPFTYSTVPSGSPDDIARWTNQACAGCLNKPDLTRLNDQTYTALFLPPGNNFSYSISFQFEGNSIDVYLVLSNQSTTSCDFKLDDDPNPYISQSIPDAYQYQTLAFSRSGLGPQMHTLIITATGSPDTANYLNFDYANIKPNATMTAASSTNQTDPSASPVPSPSQTPNNHETVKAIAGGVVGGFITILALIIVISFYRHRRIKELESSAHPFFGTSGGNAPGRSTEAEYLMPPTIPQSSHNRSQGMQTYPTRGSGITPFPPNPNPSHPPLSEHRDHIREERQRELNRYIETVTSQMRSLKSSYVHDQRRMQNQIQQRVQDFGHGYNNNTARGHPGGHPEPNRDPPPVIRIVPGGTLDPVTGRPRGPGGPPDMPGTGEPMVDPTMLTDMRDQMRIMMDQIQYLRAQQNSPYAQGLTDEPPPGYMQVISSQYGQGQ</sequence>
<evidence type="ECO:0000313" key="4">
    <source>
        <dbReference type="Proteomes" id="UP000807342"/>
    </source>
</evidence>
<protein>
    <submittedName>
        <fullName evidence="3">Uncharacterized protein</fullName>
    </submittedName>
</protein>
<keyword evidence="2" id="KW-0472">Membrane</keyword>
<comment type="caution">
    <text evidence="3">The sequence shown here is derived from an EMBL/GenBank/DDBJ whole genome shotgun (WGS) entry which is preliminary data.</text>
</comment>
<evidence type="ECO:0000256" key="1">
    <source>
        <dbReference type="SAM" id="MobiDB-lite"/>
    </source>
</evidence>
<keyword evidence="2" id="KW-0812">Transmembrane</keyword>
<feature type="region of interest" description="Disordered" evidence="1">
    <location>
        <begin position="438"/>
        <end position="465"/>
    </location>
</feature>